<dbReference type="InterPro" id="IPR011990">
    <property type="entry name" value="TPR-like_helical_dom_sf"/>
</dbReference>
<feature type="repeat" description="TPR" evidence="1">
    <location>
        <begin position="43"/>
        <end position="76"/>
    </location>
</feature>
<keyword evidence="3" id="KW-1185">Reference proteome</keyword>
<gene>
    <name evidence="2" type="ORF">ACFQZS_02605</name>
</gene>
<evidence type="ECO:0000313" key="3">
    <source>
        <dbReference type="Proteomes" id="UP001596958"/>
    </source>
</evidence>
<proteinExistence type="predicted"/>
<evidence type="ECO:0000256" key="1">
    <source>
        <dbReference type="PROSITE-ProRule" id="PRU00339"/>
    </source>
</evidence>
<keyword evidence="1" id="KW-0802">TPR repeat</keyword>
<protein>
    <submittedName>
        <fullName evidence="2">Heme biosynthesis protein HemY</fullName>
    </submittedName>
</protein>
<evidence type="ECO:0000313" key="2">
    <source>
        <dbReference type="EMBL" id="MFD0749015.1"/>
    </source>
</evidence>
<dbReference type="RefSeq" id="WP_377097016.1">
    <property type="nucleotide sequence ID" value="NZ_JBHTHU010000001.1"/>
</dbReference>
<dbReference type="SUPFAM" id="SSF48452">
    <property type="entry name" value="TPR-like"/>
    <property type="match status" value="1"/>
</dbReference>
<dbReference type="Gene3D" id="1.25.40.10">
    <property type="entry name" value="Tetratricopeptide repeat domain"/>
    <property type="match status" value="1"/>
</dbReference>
<sequence>MHTSTFIDKQVFTNLDKKGIVLKMEISRLEKLLEFIKSEPNDEFLKYALATEYLRLNETDKALYYYEDLVNNHPNYTGTYYHLGKLYEALGRKDDAITTYQSGMAVTKAKRDNHAFSELQAVYREAVGDDDDEDW</sequence>
<reference evidence="3" key="1">
    <citation type="journal article" date="2019" name="Int. J. Syst. Evol. Microbiol.">
        <title>The Global Catalogue of Microorganisms (GCM) 10K type strain sequencing project: providing services to taxonomists for standard genome sequencing and annotation.</title>
        <authorList>
            <consortium name="The Broad Institute Genomics Platform"/>
            <consortium name="The Broad Institute Genome Sequencing Center for Infectious Disease"/>
            <person name="Wu L."/>
            <person name="Ma J."/>
        </authorList>
    </citation>
    <scope>NUCLEOTIDE SEQUENCE [LARGE SCALE GENOMIC DNA]</scope>
    <source>
        <strain evidence="3">CCUG 63418</strain>
    </source>
</reference>
<organism evidence="2 3">
    <name type="scientific">Mucilaginibacter calamicampi</name>
    <dbReference type="NCBI Taxonomy" id="1302352"/>
    <lineage>
        <taxon>Bacteria</taxon>
        <taxon>Pseudomonadati</taxon>
        <taxon>Bacteroidota</taxon>
        <taxon>Sphingobacteriia</taxon>
        <taxon>Sphingobacteriales</taxon>
        <taxon>Sphingobacteriaceae</taxon>
        <taxon>Mucilaginibacter</taxon>
    </lineage>
</organism>
<dbReference type="EMBL" id="JBHTHU010000001">
    <property type="protein sequence ID" value="MFD0749015.1"/>
    <property type="molecule type" value="Genomic_DNA"/>
</dbReference>
<feature type="repeat" description="TPR" evidence="1">
    <location>
        <begin position="77"/>
        <end position="110"/>
    </location>
</feature>
<dbReference type="InterPro" id="IPR019734">
    <property type="entry name" value="TPR_rpt"/>
</dbReference>
<comment type="caution">
    <text evidence="2">The sequence shown here is derived from an EMBL/GenBank/DDBJ whole genome shotgun (WGS) entry which is preliminary data.</text>
</comment>
<dbReference type="Pfam" id="PF12895">
    <property type="entry name" value="ANAPC3"/>
    <property type="match status" value="1"/>
</dbReference>
<accession>A0ABW2YWU1</accession>
<dbReference type="PROSITE" id="PS50005">
    <property type="entry name" value="TPR"/>
    <property type="match status" value="2"/>
</dbReference>
<name>A0ABW2YWU1_9SPHI</name>
<dbReference type="SMART" id="SM00028">
    <property type="entry name" value="TPR"/>
    <property type="match status" value="2"/>
</dbReference>
<dbReference type="Proteomes" id="UP001596958">
    <property type="component" value="Unassembled WGS sequence"/>
</dbReference>